<dbReference type="Pfam" id="PF13383">
    <property type="entry name" value="Methyltransf_22"/>
    <property type="match status" value="1"/>
</dbReference>
<dbReference type="PANTHER" id="PTHR32026:SF10">
    <property type="entry name" value="METHYLTRANSFERASE-LIKE PROTEIN 24-RELATED"/>
    <property type="match status" value="1"/>
</dbReference>
<keyword evidence="2" id="KW-0489">Methyltransferase</keyword>
<dbReference type="InterPro" id="IPR026913">
    <property type="entry name" value="METTL24"/>
</dbReference>
<reference evidence="2" key="1">
    <citation type="submission" date="2023-03" db="EMBL/GenBank/DDBJ databases">
        <title>Massive genome expansion in bonnet fungi (Mycena s.s.) driven by repeated elements and novel gene families across ecological guilds.</title>
        <authorList>
            <consortium name="Lawrence Berkeley National Laboratory"/>
            <person name="Harder C.B."/>
            <person name="Miyauchi S."/>
            <person name="Viragh M."/>
            <person name="Kuo A."/>
            <person name="Thoen E."/>
            <person name="Andreopoulos B."/>
            <person name="Lu D."/>
            <person name="Skrede I."/>
            <person name="Drula E."/>
            <person name="Henrissat B."/>
            <person name="Morin E."/>
            <person name="Kohler A."/>
            <person name="Barry K."/>
            <person name="LaButti K."/>
            <person name="Morin E."/>
            <person name="Salamov A."/>
            <person name="Lipzen A."/>
            <person name="Mereny Z."/>
            <person name="Hegedus B."/>
            <person name="Baldrian P."/>
            <person name="Stursova M."/>
            <person name="Weitz H."/>
            <person name="Taylor A."/>
            <person name="Grigoriev I.V."/>
            <person name="Nagy L.G."/>
            <person name="Martin F."/>
            <person name="Kauserud H."/>
        </authorList>
    </citation>
    <scope>NUCLEOTIDE SEQUENCE</scope>
    <source>
        <strain evidence="2">CBHHK182m</strain>
    </source>
</reference>
<sequence>MQRTNWKQFAQSPWPKFSAAFLILFTFYLLARDTHPPVSKYHDLLTTTNTSALVHQGTSRLVRMLEANEKRYQFTIAEREKLILKSGGYDIPAFPPPFTALYVLWDFFIPAFTCPFPMYRVGVLADGGKWVCGLDRVLQNRPNPIVYSLNHQTSPYSSFEQDMLSRSPGCQIYGFDANATKAATAQWPWGDTAVVTDFKLLSRVHFNHFAVADLKAERYRSLHDVMRGFGHRWIDILKIDLEGSEFATLVSIIADTQDEPLPFGQLLLEVHIGWSADMTTVDQFSKWFARLERAGLRPFYFEVSMLDVNTMRSEPAVVYVGDQNHLTSFVTDVRQWSFINIRGRHALVDDGLPEYP</sequence>
<dbReference type="Proteomes" id="UP001215598">
    <property type="component" value="Unassembled WGS sequence"/>
</dbReference>
<accession>A0AAD7JL04</accession>
<gene>
    <name evidence="2" type="ORF">B0H16DRAFT_1686762</name>
</gene>
<dbReference type="AlphaFoldDB" id="A0AAD7JL04"/>
<feature type="domain" description="Methyltransferase" evidence="1">
    <location>
        <begin position="107"/>
        <end position="307"/>
    </location>
</feature>
<evidence type="ECO:0000259" key="1">
    <source>
        <dbReference type="Pfam" id="PF13383"/>
    </source>
</evidence>
<keyword evidence="2" id="KW-0808">Transferase</keyword>
<evidence type="ECO:0000313" key="3">
    <source>
        <dbReference type="Proteomes" id="UP001215598"/>
    </source>
</evidence>
<comment type="caution">
    <text evidence="2">The sequence shown here is derived from an EMBL/GenBank/DDBJ whole genome shotgun (WGS) entry which is preliminary data.</text>
</comment>
<dbReference type="PANTHER" id="PTHR32026">
    <property type="entry name" value="METHYLTRANSFERASE-LIKE PROTEIN 24"/>
    <property type="match status" value="1"/>
</dbReference>
<dbReference type="EMBL" id="JARKIB010000022">
    <property type="protein sequence ID" value="KAJ7767133.1"/>
    <property type="molecule type" value="Genomic_DNA"/>
</dbReference>
<dbReference type="GO" id="GO:0008168">
    <property type="term" value="F:methyltransferase activity"/>
    <property type="evidence" value="ECO:0007669"/>
    <property type="project" value="UniProtKB-KW"/>
</dbReference>
<evidence type="ECO:0000313" key="2">
    <source>
        <dbReference type="EMBL" id="KAJ7767133.1"/>
    </source>
</evidence>
<keyword evidence="3" id="KW-1185">Reference proteome</keyword>
<dbReference type="InterPro" id="IPR025714">
    <property type="entry name" value="Methyltranfer_dom"/>
</dbReference>
<dbReference type="GO" id="GO:0032259">
    <property type="term" value="P:methylation"/>
    <property type="evidence" value="ECO:0007669"/>
    <property type="project" value="UniProtKB-KW"/>
</dbReference>
<proteinExistence type="predicted"/>
<protein>
    <submittedName>
        <fullName evidence="2">Methyltransferase domain-containing protein</fullName>
    </submittedName>
</protein>
<name>A0AAD7JL04_9AGAR</name>
<organism evidence="2 3">
    <name type="scientific">Mycena metata</name>
    <dbReference type="NCBI Taxonomy" id="1033252"/>
    <lineage>
        <taxon>Eukaryota</taxon>
        <taxon>Fungi</taxon>
        <taxon>Dikarya</taxon>
        <taxon>Basidiomycota</taxon>
        <taxon>Agaricomycotina</taxon>
        <taxon>Agaricomycetes</taxon>
        <taxon>Agaricomycetidae</taxon>
        <taxon>Agaricales</taxon>
        <taxon>Marasmiineae</taxon>
        <taxon>Mycenaceae</taxon>
        <taxon>Mycena</taxon>
    </lineage>
</organism>